<dbReference type="EMBL" id="CP146369">
    <property type="protein sequence ID" value="WWT53839.1"/>
    <property type="molecule type" value="Genomic_DNA"/>
</dbReference>
<proteinExistence type="predicted"/>
<dbReference type="Proteomes" id="UP001363460">
    <property type="component" value="Chromosome"/>
</dbReference>
<dbReference type="Gene3D" id="1.10.1750.10">
    <property type="match status" value="1"/>
</dbReference>
<keyword evidence="3" id="KW-1185">Reference proteome</keyword>
<reference evidence="2 3" key="1">
    <citation type="submission" date="2024-02" db="EMBL/GenBank/DDBJ databases">
        <title>Distribution and functional of Brevundimonas-related endobacteria within Verticillium dahliae.</title>
        <authorList>
            <person name="Zeng H."/>
        </authorList>
    </citation>
    <scope>NUCLEOTIDE SEQUENCE [LARGE SCALE GENOMIC DNA]</scope>
    <source>
        <strain evidence="2 3">TRM 44200</strain>
    </source>
</reference>
<accession>A0ABZ2IDH9</accession>
<sequence>MNVSQIESSLHVVPLASLERLSLAVNKEMTARHLSKTTTDALISDIATRYGLTSAQLKGDRGPNPISVVRAAAYDLVHRERPHMSLPMIGRAFGGRDHSTILLGIRKHRDRMAWAEILIWLGSDQ</sequence>
<dbReference type="SMART" id="SM00760">
    <property type="entry name" value="Bac_DnaA_C"/>
    <property type="match status" value="1"/>
</dbReference>
<dbReference type="Pfam" id="PF08299">
    <property type="entry name" value="Bac_DnaA_C"/>
    <property type="match status" value="1"/>
</dbReference>
<protein>
    <submittedName>
        <fullName evidence="2">Helix-turn-helix domain-containing protein</fullName>
    </submittedName>
</protein>
<gene>
    <name evidence="2" type="ORF">V8J38_11295</name>
</gene>
<dbReference type="InterPro" id="IPR010921">
    <property type="entry name" value="Trp_repressor/repl_initiator"/>
</dbReference>
<feature type="domain" description="Chromosomal replication initiator DnaA C-terminal" evidence="1">
    <location>
        <begin position="38"/>
        <end position="108"/>
    </location>
</feature>
<dbReference type="RefSeq" id="WP_338575765.1">
    <property type="nucleotide sequence ID" value="NZ_CP146369.1"/>
</dbReference>
<dbReference type="CDD" id="cd06571">
    <property type="entry name" value="Bac_DnaA_C"/>
    <property type="match status" value="1"/>
</dbReference>
<evidence type="ECO:0000313" key="3">
    <source>
        <dbReference type="Proteomes" id="UP001363460"/>
    </source>
</evidence>
<dbReference type="SUPFAM" id="SSF48295">
    <property type="entry name" value="TrpR-like"/>
    <property type="match status" value="1"/>
</dbReference>
<evidence type="ECO:0000259" key="1">
    <source>
        <dbReference type="SMART" id="SM00760"/>
    </source>
</evidence>
<name>A0ABZ2IDH9_9CAUL</name>
<evidence type="ECO:0000313" key="2">
    <source>
        <dbReference type="EMBL" id="WWT53839.1"/>
    </source>
</evidence>
<organism evidence="2 3">
    <name type="scientific">Brevundimonas olei</name>
    <dbReference type="NCBI Taxonomy" id="657642"/>
    <lineage>
        <taxon>Bacteria</taxon>
        <taxon>Pseudomonadati</taxon>
        <taxon>Pseudomonadota</taxon>
        <taxon>Alphaproteobacteria</taxon>
        <taxon>Caulobacterales</taxon>
        <taxon>Caulobacteraceae</taxon>
        <taxon>Brevundimonas</taxon>
    </lineage>
</organism>
<dbReference type="InterPro" id="IPR013159">
    <property type="entry name" value="DnaA_C"/>
</dbReference>